<feature type="binding site" evidence="4">
    <location>
        <position position="305"/>
    </location>
    <ligand>
        <name>substrate</name>
    </ligand>
</feature>
<dbReference type="Pfam" id="PF01979">
    <property type="entry name" value="Amidohydro_1"/>
    <property type="match status" value="1"/>
</dbReference>
<evidence type="ECO:0000313" key="7">
    <source>
        <dbReference type="Proteomes" id="UP000095209"/>
    </source>
</evidence>
<comment type="similarity">
    <text evidence="4">Belongs to the metallo-dependent hydrolases superfamily. MTA/SAH deaminase family.</text>
</comment>
<comment type="caution">
    <text evidence="6">The sequence shown here is derived from an EMBL/GenBank/DDBJ whole genome shotgun (WGS) entry which is preliminary data.</text>
</comment>
<dbReference type="EMBL" id="MJEH01000012">
    <property type="protein sequence ID" value="OEH93355.1"/>
    <property type="molecule type" value="Genomic_DNA"/>
</dbReference>
<dbReference type="InterPro" id="IPR023512">
    <property type="entry name" value="Deaminase_MtaD/DadD"/>
</dbReference>
<feature type="binding site" evidence="4">
    <location>
        <position position="220"/>
    </location>
    <ligand>
        <name>substrate</name>
    </ligand>
</feature>
<feature type="binding site" evidence="4">
    <location>
        <position position="161"/>
    </location>
    <ligand>
        <name>substrate</name>
    </ligand>
</feature>
<dbReference type="Gene3D" id="3.20.20.140">
    <property type="entry name" value="Metal-dependent hydrolases"/>
    <property type="match status" value="1"/>
</dbReference>
<dbReference type="GO" id="GO:0046872">
    <property type="term" value="F:metal ion binding"/>
    <property type="evidence" value="ECO:0007669"/>
    <property type="project" value="UniProtKB-KW"/>
</dbReference>
<keyword evidence="1 4" id="KW-0479">Metal-binding</keyword>
<evidence type="ECO:0000256" key="3">
    <source>
        <dbReference type="ARBA" id="ARBA00022833"/>
    </source>
</evidence>
<feature type="binding site" evidence="4">
    <location>
        <position position="67"/>
    </location>
    <ligand>
        <name>Zn(2+)</name>
        <dbReference type="ChEBI" id="CHEBI:29105"/>
    </ligand>
</feature>
<dbReference type="GO" id="GO:0090614">
    <property type="term" value="F:5'-methylthioadenosine deaminase activity"/>
    <property type="evidence" value="ECO:0007669"/>
    <property type="project" value="UniProtKB-UniRule"/>
</dbReference>
<dbReference type="EC" id="3.5.4.31" evidence="4"/>
<reference evidence="6 7" key="1">
    <citation type="submission" date="2016-08" db="EMBL/GenBank/DDBJ databases">
        <title>Genome of Bacillus solimangrovi GH2-4.</title>
        <authorList>
            <person name="Lim S."/>
            <person name="Kim B.-C."/>
        </authorList>
    </citation>
    <scope>NUCLEOTIDE SEQUENCE [LARGE SCALE GENOMIC DNA]</scope>
    <source>
        <strain evidence="6 7">GH2-4</strain>
    </source>
</reference>
<evidence type="ECO:0000256" key="2">
    <source>
        <dbReference type="ARBA" id="ARBA00022801"/>
    </source>
</evidence>
<dbReference type="InterPro" id="IPR050287">
    <property type="entry name" value="MTA/SAH_deaminase"/>
</dbReference>
<feature type="binding site" evidence="4">
    <location>
        <position position="305"/>
    </location>
    <ligand>
        <name>Zn(2+)</name>
        <dbReference type="ChEBI" id="CHEBI:29105"/>
    </ligand>
</feature>
<dbReference type="Proteomes" id="UP000095209">
    <property type="component" value="Unassembled WGS sequence"/>
</dbReference>
<comment type="catalytic activity">
    <reaction evidence="4">
        <text>S-adenosyl-L-homocysteine + H2O + H(+) = S-inosyl-L-homocysteine + NH4(+)</text>
        <dbReference type="Rhea" id="RHEA:20716"/>
        <dbReference type="ChEBI" id="CHEBI:15377"/>
        <dbReference type="ChEBI" id="CHEBI:15378"/>
        <dbReference type="ChEBI" id="CHEBI:28938"/>
        <dbReference type="ChEBI" id="CHEBI:57856"/>
        <dbReference type="ChEBI" id="CHEBI:57985"/>
        <dbReference type="EC" id="3.5.4.28"/>
    </reaction>
</comment>
<comment type="catalytic activity">
    <reaction evidence="4">
        <text>S-methyl-5'-thioadenosine + H2O + H(+) = S-methyl-5'-thioinosine + NH4(+)</text>
        <dbReference type="Rhea" id="RHEA:25025"/>
        <dbReference type="ChEBI" id="CHEBI:15377"/>
        <dbReference type="ChEBI" id="CHEBI:15378"/>
        <dbReference type="ChEBI" id="CHEBI:17509"/>
        <dbReference type="ChEBI" id="CHEBI:28938"/>
        <dbReference type="ChEBI" id="CHEBI:48595"/>
        <dbReference type="EC" id="3.5.4.31"/>
    </reaction>
</comment>
<dbReference type="RefSeq" id="WP_069716568.1">
    <property type="nucleotide sequence ID" value="NZ_MJEH01000012.1"/>
</dbReference>
<evidence type="ECO:0000256" key="1">
    <source>
        <dbReference type="ARBA" id="ARBA00022723"/>
    </source>
</evidence>
<evidence type="ECO:0000313" key="6">
    <source>
        <dbReference type="EMBL" id="OEH93355.1"/>
    </source>
</evidence>
<keyword evidence="7" id="KW-1185">Reference proteome</keyword>
<keyword evidence="2 4" id="KW-0378">Hydrolase</keyword>
<dbReference type="Gene3D" id="2.30.40.10">
    <property type="entry name" value="Urease, subunit C, domain 1"/>
    <property type="match status" value="1"/>
</dbReference>
<comment type="function">
    <text evidence="4">Catalyzes the deamination of 5-methylthioadenosine and S-adenosyl-L-homocysteine into 5-methylthioinosine and S-inosyl-L-homocysteine, respectively. Is also able to deaminate adenosine.</text>
</comment>
<keyword evidence="3 4" id="KW-0862">Zinc</keyword>
<dbReference type="HAMAP" id="MF_01281">
    <property type="entry name" value="MTA_SAH_deamin"/>
    <property type="match status" value="1"/>
</dbReference>
<sequence length="435" mass="48335">MKTAYINGSFFTMNDKFDVHDNGMMVTDNTDIIYIGEKNDDMLQRVDKVVDLDGKWVLPGLVNAHSHIHMTIMRGIGDDMLLQPWLEEKIWPIEQKFTKEIGKVSTLLGALEMLKGGTTSFSDMYNPVCIDIDEIMNELDKVGIRGALSHTIFSSGTDEDRRINLQEAERVARKYNSYADGRLTTMVAPHSPYACTPEALEESARIAKENDIMVHIHLSETNYEIKDIEQRYGARPVEHVRRTGIFDQPTIIAHGVVLNDEERAMLREHGVSVAHNPNSNLKLGSGIADIVKMLEANVQVGIATDGVASNNNYDMFEEMRIAALLQKGVYYDATKLPAETVLQLGTRIGAKAIGMPHTGSLEQGKKADFITIDAKNKPHLQPVDAASSHLLYAASGHDVSDVFIDGKEIVRAGECLTIDEERIIAEANRLKAYLV</sequence>
<dbReference type="PANTHER" id="PTHR43794">
    <property type="entry name" value="AMINOHYDROLASE SSNA-RELATED"/>
    <property type="match status" value="1"/>
</dbReference>
<evidence type="ECO:0000259" key="5">
    <source>
        <dbReference type="Pfam" id="PF01979"/>
    </source>
</evidence>
<comment type="caution">
    <text evidence="4">Lacks conserved residue(s) required for the propagation of feature annotation.</text>
</comment>
<dbReference type="InterPro" id="IPR032466">
    <property type="entry name" value="Metal_Hydrolase"/>
</dbReference>
<dbReference type="PANTHER" id="PTHR43794:SF11">
    <property type="entry name" value="AMIDOHYDROLASE-RELATED DOMAIN-CONTAINING PROTEIN"/>
    <property type="match status" value="1"/>
</dbReference>
<dbReference type="SUPFAM" id="SSF51556">
    <property type="entry name" value="Metallo-dependent hydrolases"/>
    <property type="match status" value="1"/>
</dbReference>
<feature type="binding site" evidence="4">
    <location>
        <position position="65"/>
    </location>
    <ligand>
        <name>Zn(2+)</name>
        <dbReference type="ChEBI" id="CHEBI:29105"/>
    </ligand>
</feature>
<feature type="binding site" evidence="4">
    <location>
        <position position="217"/>
    </location>
    <ligand>
        <name>Zn(2+)</name>
        <dbReference type="ChEBI" id="CHEBI:29105"/>
    </ligand>
</feature>
<protein>
    <recommendedName>
        <fullName evidence="4">5-methylthioadenosine/S-adenosylhomocysteine deaminase</fullName>
        <shortName evidence="4">MTA/SAH deaminase</shortName>
        <ecNumber evidence="4">3.5.4.28</ecNumber>
        <ecNumber evidence="4">3.5.4.31</ecNumber>
    </recommendedName>
</protein>
<dbReference type="InterPro" id="IPR011059">
    <property type="entry name" value="Metal-dep_hydrolase_composite"/>
</dbReference>
<dbReference type="AlphaFoldDB" id="A0A1E5LH03"/>
<dbReference type="SUPFAM" id="SSF51338">
    <property type="entry name" value="Composite domain of metallo-dependent hydrolases"/>
    <property type="match status" value="1"/>
</dbReference>
<dbReference type="OrthoDB" id="9807210at2"/>
<dbReference type="InterPro" id="IPR006680">
    <property type="entry name" value="Amidohydro-rel"/>
</dbReference>
<proteinExistence type="inferred from homology"/>
<gene>
    <name evidence="4" type="primary">mtaD</name>
    <name evidence="6" type="ORF">BFG57_11925</name>
</gene>
<dbReference type="CDD" id="cd01298">
    <property type="entry name" value="ATZ_TRZ_like"/>
    <property type="match status" value="1"/>
</dbReference>
<feature type="binding site" evidence="4">
    <location>
        <position position="94"/>
    </location>
    <ligand>
        <name>substrate</name>
    </ligand>
</feature>
<dbReference type="FunFam" id="3.20.20.140:FF:000014">
    <property type="entry name" value="5-methylthioadenosine/S-adenosylhomocysteine deaminase"/>
    <property type="match status" value="1"/>
</dbReference>
<feature type="domain" description="Amidohydrolase-related" evidence="5">
    <location>
        <begin position="56"/>
        <end position="408"/>
    </location>
</feature>
<name>A0A1E5LH03_9BACI</name>
<organism evidence="6 7">
    <name type="scientific">Bacillus solimangrovi</name>
    <dbReference type="NCBI Taxonomy" id="1305675"/>
    <lineage>
        <taxon>Bacteria</taxon>
        <taxon>Bacillati</taxon>
        <taxon>Bacillota</taxon>
        <taxon>Bacilli</taxon>
        <taxon>Bacillales</taxon>
        <taxon>Bacillaceae</taxon>
        <taxon>Bacillus</taxon>
    </lineage>
</organism>
<dbReference type="EC" id="3.5.4.28" evidence="4"/>
<feature type="binding site" evidence="4">
    <location>
        <position position="190"/>
    </location>
    <ligand>
        <name>substrate</name>
    </ligand>
</feature>
<evidence type="ECO:0000256" key="4">
    <source>
        <dbReference type="HAMAP-Rule" id="MF_01281"/>
    </source>
</evidence>
<comment type="cofactor">
    <cofactor evidence="4">
        <name>Zn(2+)</name>
        <dbReference type="ChEBI" id="CHEBI:29105"/>
    </cofactor>
    <text evidence="4">Binds 1 zinc ion per subunit.</text>
</comment>
<dbReference type="STRING" id="1305675.BFG57_11925"/>
<dbReference type="GO" id="GO:0050270">
    <property type="term" value="F:S-adenosylhomocysteine deaminase activity"/>
    <property type="evidence" value="ECO:0007669"/>
    <property type="project" value="UniProtKB-UniRule"/>
</dbReference>
<accession>A0A1E5LH03</accession>